<reference evidence="7" key="1">
    <citation type="submission" date="2013-01" db="EMBL/GenBank/DDBJ databases">
        <title>Genome draft of Hydrogenophaga taeniospiralis 2K1.</title>
        <authorList>
            <person name="Gomila M."/>
            <person name="Lalucat J."/>
        </authorList>
    </citation>
    <scope>NUCLEOTIDE SEQUENCE</scope>
    <source>
        <strain evidence="7">CCUG 15921</strain>
    </source>
</reference>
<dbReference type="InterPro" id="IPR016035">
    <property type="entry name" value="Acyl_Trfase/lysoPLipase"/>
</dbReference>
<name>A0A9X4NT46_9BURK</name>
<accession>A0A9X4NT46</accession>
<feature type="domain" description="PNPLA" evidence="6">
    <location>
        <begin position="44"/>
        <end position="236"/>
    </location>
</feature>
<dbReference type="Gene3D" id="3.40.1090.10">
    <property type="entry name" value="Cytosolic phospholipase A2 catalytic domain"/>
    <property type="match status" value="2"/>
</dbReference>
<keyword evidence="8" id="KW-1185">Reference proteome</keyword>
<feature type="short sequence motif" description="DGA/G" evidence="4">
    <location>
        <begin position="223"/>
        <end position="225"/>
    </location>
</feature>
<dbReference type="GO" id="GO:0016042">
    <property type="term" value="P:lipid catabolic process"/>
    <property type="evidence" value="ECO:0007669"/>
    <property type="project" value="UniProtKB-UniRule"/>
</dbReference>
<evidence type="ECO:0000313" key="8">
    <source>
        <dbReference type="Proteomes" id="UP001152876"/>
    </source>
</evidence>
<keyword evidence="2 4" id="KW-0442">Lipid degradation</keyword>
<evidence type="ECO:0000259" key="6">
    <source>
        <dbReference type="PROSITE" id="PS51635"/>
    </source>
</evidence>
<proteinExistence type="predicted"/>
<protein>
    <submittedName>
        <fullName evidence="7">Patatin</fullName>
    </submittedName>
</protein>
<evidence type="ECO:0000256" key="5">
    <source>
        <dbReference type="SAM" id="SignalP"/>
    </source>
</evidence>
<comment type="caution">
    <text evidence="7">The sequence shown here is derived from an EMBL/GenBank/DDBJ whole genome shotgun (WGS) entry which is preliminary data.</text>
</comment>
<dbReference type="PROSITE" id="PS51635">
    <property type="entry name" value="PNPLA"/>
    <property type="match status" value="1"/>
</dbReference>
<feature type="active site" description="Nucleophile" evidence="4">
    <location>
        <position position="77"/>
    </location>
</feature>
<dbReference type="AlphaFoldDB" id="A0A9X4NT46"/>
<dbReference type="GO" id="GO:0016787">
    <property type="term" value="F:hydrolase activity"/>
    <property type="evidence" value="ECO:0007669"/>
    <property type="project" value="UniProtKB-UniRule"/>
</dbReference>
<gene>
    <name evidence="7" type="ORF">H010_15749</name>
</gene>
<dbReference type="PANTHER" id="PTHR14226">
    <property type="entry name" value="NEUROPATHY TARGET ESTERASE/SWISS CHEESE D.MELANOGASTER"/>
    <property type="match status" value="1"/>
</dbReference>
<dbReference type="SUPFAM" id="SSF52151">
    <property type="entry name" value="FabD/lysophospholipase-like"/>
    <property type="match status" value="1"/>
</dbReference>
<keyword evidence="5" id="KW-0732">Signal</keyword>
<feature type="short sequence motif" description="GXGXXG" evidence="4">
    <location>
        <begin position="48"/>
        <end position="53"/>
    </location>
</feature>
<evidence type="ECO:0000313" key="7">
    <source>
        <dbReference type="EMBL" id="MDG5976722.1"/>
    </source>
</evidence>
<evidence type="ECO:0000256" key="3">
    <source>
        <dbReference type="ARBA" id="ARBA00023098"/>
    </source>
</evidence>
<dbReference type="CDD" id="cd07205">
    <property type="entry name" value="Pat_PNPLA6_PNPLA7_NTE1_like"/>
    <property type="match status" value="1"/>
</dbReference>
<evidence type="ECO:0000256" key="1">
    <source>
        <dbReference type="ARBA" id="ARBA00022801"/>
    </source>
</evidence>
<dbReference type="EMBL" id="AOGK01000014">
    <property type="protein sequence ID" value="MDG5976722.1"/>
    <property type="molecule type" value="Genomic_DNA"/>
</dbReference>
<dbReference type="InterPro" id="IPR002641">
    <property type="entry name" value="PNPLA_dom"/>
</dbReference>
<feature type="active site" description="Proton acceptor" evidence="4">
    <location>
        <position position="223"/>
    </location>
</feature>
<dbReference type="Pfam" id="PF01734">
    <property type="entry name" value="Patatin"/>
    <property type="match status" value="1"/>
</dbReference>
<evidence type="ECO:0000256" key="2">
    <source>
        <dbReference type="ARBA" id="ARBA00022963"/>
    </source>
</evidence>
<dbReference type="Proteomes" id="UP001152876">
    <property type="component" value="Unassembled WGS sequence"/>
</dbReference>
<organism evidence="7 8">
    <name type="scientific">Hydrogenophaga taeniospiralis CCUG 15921</name>
    <dbReference type="NCBI Taxonomy" id="1281780"/>
    <lineage>
        <taxon>Bacteria</taxon>
        <taxon>Pseudomonadati</taxon>
        <taxon>Pseudomonadota</taxon>
        <taxon>Betaproteobacteria</taxon>
        <taxon>Burkholderiales</taxon>
        <taxon>Comamonadaceae</taxon>
        <taxon>Hydrogenophaga</taxon>
    </lineage>
</organism>
<evidence type="ECO:0000256" key="4">
    <source>
        <dbReference type="PROSITE-ProRule" id="PRU01161"/>
    </source>
</evidence>
<feature type="chain" id="PRO_5040784998" evidence="5">
    <location>
        <begin position="25"/>
        <end position="761"/>
    </location>
</feature>
<feature type="short sequence motif" description="GXSXG" evidence="4">
    <location>
        <begin position="75"/>
        <end position="79"/>
    </location>
</feature>
<dbReference type="InterPro" id="IPR050301">
    <property type="entry name" value="NTE"/>
</dbReference>
<dbReference type="PANTHER" id="PTHR14226:SF29">
    <property type="entry name" value="NEUROPATHY TARGET ESTERASE SWS"/>
    <property type="match status" value="1"/>
</dbReference>
<sequence length="761" mass="82292">MFRCLSAGLLALGLCLWLPTLSHAADPQPAAQAAPTPKRPTVGLVLSGGGARGLSHVGVLKVLEQAQVPVDLIVGTSMGAIIGGLYASGMSADELEHEILALEWGDLFDPREPRQLLSQRRKEEDFEFSPVLRLGFRNGEFRLPSGAVSTRALEAMLRRYTLPTRHKASFDGLPIPFRAVATDMETGQAVVMEHGDLAAALRASMSVPGVFAPLELDGRILGDGGLVNNLPVDVARRMGAEVVIAVNIGTPLAGRETLGNLLGITTQMVNILTEQNVQASIATLTKDDLLLLPPLGKITSADFNRAPELVKIGHDYAQSVREALKRFAVPPAQYAAWAAQRQAIADTGLTHGGHVGALRFEGVDAMRAQRLSRLVQSGPDQGIDLPQIESDLQQLAATGDYEQVDYRLERIGSRVDEALVIQLRENSWGPNYVRLGLDLRTDFDGQGAFNLRLSHNRHWVNSGGAEWRNRFQLGETLGAFTEFYQPLDRRANWFVATWADASLKRVELYDTHGDAVATGKRRGVQAGVDVGWPIGLQGHLGEFRLGLTGSARRAEPELVSASVVDQTTGLSTQRWREGGVRMALISDQLDHANFPSAGHRIKGDLMVGRRNAEGVVGTDFVRLDSTFNAVGSWGPHTLNAGARLGYANQIPLGALDEYSLGGFQQLSGYRVGQVTGNYLLFGRLTYYRRMPWNVGVARALFAGGSLEVGNAWADRHDIGLKGLRTGSSLFVGADTGVGPFYLSLVHAARGYTGLYLLLGRP</sequence>
<keyword evidence="3 4" id="KW-0443">Lipid metabolism</keyword>
<keyword evidence="1 4" id="KW-0378">Hydrolase</keyword>
<feature type="signal peptide" evidence="5">
    <location>
        <begin position="1"/>
        <end position="24"/>
    </location>
</feature>